<dbReference type="Gene3D" id="2.130.10.130">
    <property type="entry name" value="Integrin alpha, N-terminal"/>
    <property type="match status" value="1"/>
</dbReference>
<reference evidence="14" key="1">
    <citation type="journal article" date="2008" name="Insect Biochem. Mol. Biol.">
        <title>The genome of a lepidopteran model insect, the silkworm Bombyx mori.</title>
        <authorList>
            <consortium name="International Silkworm Genome Consortium"/>
        </authorList>
    </citation>
    <scope>NUCLEOTIDE SEQUENCE [LARGE SCALE GENOMIC DNA]</scope>
    <source>
        <strain evidence="14">p50T</strain>
    </source>
</reference>
<dbReference type="Proteomes" id="UP000005204">
    <property type="component" value="Unassembled WGS sequence"/>
</dbReference>
<sequence length="945" mass="104791">MYRSIIYLSVLLCCEFVSGIDVFHEGSKITFHPNDGGSGYFGYSVSLSSYGLVVGAPKAVAKMPSSVSSGLVYNCPLKDTMDASNVTCNVISLGSSRYLGYVSFLDEMIKDDMWFGATIAPMSKNKLLICAPRWLVTYKRKHYLANGVCFLHKNERDWILYPLRDMDRQAFVVNGDRIEYGEYGLHVNFYAYGQAGMSTKVTEDNYVIVGAPGLLQWTGGIVSFKYSQDEESSYISKQTTSNPYYTRDLEPYSYFGYSVESGIFEPNGSVLYVSGGPRAHMGYGEVLVFKPVQREKDPLNILAKLVGPHLGAYFGASLCCTDIDGDGRSDLLVGAPTYVKKDGGLPFDQGAVFVYMTREKDSSFVLEEAGMVLGSGESGAHFGIAIADLGDIDGDGYKDIAIGAPWEDEGTGAVYIYKGHKKGLRSNHIQRISPEGARSFGMSISKGYDVDNNNCSDLAVGAHESAEVYLFRCIPSMDVHAQIEVPDAINLPQNTTEFTALACIEIPDKPLWRHVKLYIKSRIIVDPEQNRAQVSGDSETIVVARPGDKQCTERTIAVKPTADLSTPISLKHELVLEERLKKDSREFLYDAARLSEESTLRATFLLQILRDCGNDLICLPWLKMTLEPLTSPYVPGTDDKLGFKLKILNTGEPAYGAKVNITLPSAPKRVPSECSLEDLIMNCDVPAPLLRNEEIVWEVELEYTEEADKFIVEAELADLLYRTITDDASKELTIDVNPVANFSISGNQLPNITIHVSRDKLNDGEMILFTHFYKITNYGPSNWHVLDADIIIPEKIELIDSLKGCHSIKSHVECGWSVPAMVSMPVILNLRFNLSKHGDFLQSNNNFNVTTAIVLRLKDLNKSFEITTTLILEPVPPIWPQIVGSVVGFIVLAAIVFGLYKAGFFSRKQRDQLKLLQDETQSGQETLEHVNDEIKQSTSDLLEDT</sequence>
<dbReference type="GO" id="GO:0007229">
    <property type="term" value="P:integrin-mediated signaling pathway"/>
    <property type="evidence" value="ECO:0007669"/>
    <property type="project" value="UniProtKB-KW"/>
</dbReference>
<organism evidence="12">
    <name type="scientific">Bombyx mori</name>
    <name type="common">Silk moth</name>
    <dbReference type="NCBI Taxonomy" id="7091"/>
    <lineage>
        <taxon>Eukaryota</taxon>
        <taxon>Metazoa</taxon>
        <taxon>Ecdysozoa</taxon>
        <taxon>Arthropoda</taxon>
        <taxon>Hexapoda</taxon>
        <taxon>Insecta</taxon>
        <taxon>Pterygota</taxon>
        <taxon>Neoptera</taxon>
        <taxon>Endopterygota</taxon>
        <taxon>Lepidoptera</taxon>
        <taxon>Glossata</taxon>
        <taxon>Ditrysia</taxon>
        <taxon>Bombycoidea</taxon>
        <taxon>Bombycidae</taxon>
        <taxon>Bombycinae</taxon>
        <taxon>Bombyx</taxon>
    </lineage>
</organism>
<dbReference type="Gene3D" id="2.60.40.1460">
    <property type="entry name" value="Integrin domains. Chain A, domain 2"/>
    <property type="match status" value="1"/>
</dbReference>
<dbReference type="PROSITE" id="PS51470">
    <property type="entry name" value="FG_GAP"/>
    <property type="match status" value="3"/>
</dbReference>
<evidence type="ECO:0000256" key="5">
    <source>
        <dbReference type="ARBA" id="ARBA00022889"/>
    </source>
</evidence>
<dbReference type="SMR" id="A0A076JQH6"/>
<comment type="subcellular location">
    <subcellularLocation>
        <location evidence="1 11">Membrane</location>
        <topology evidence="1 11">Single-pass type I membrane protein</topology>
    </subcellularLocation>
</comment>
<keyword evidence="9" id="KW-0325">Glycoprotein</keyword>
<evidence type="ECO:0000256" key="7">
    <source>
        <dbReference type="ARBA" id="ARBA00023136"/>
    </source>
</evidence>
<feature type="repeat" description="FG-GAP" evidence="10">
    <location>
        <begin position="368"/>
        <end position="426"/>
    </location>
</feature>
<dbReference type="GO" id="GO:0007160">
    <property type="term" value="P:cell-matrix adhesion"/>
    <property type="evidence" value="ECO:0007669"/>
    <property type="project" value="TreeGrafter"/>
</dbReference>
<dbReference type="GO" id="GO:0008305">
    <property type="term" value="C:integrin complex"/>
    <property type="evidence" value="ECO:0007669"/>
    <property type="project" value="InterPro"/>
</dbReference>
<keyword evidence="7 11" id="KW-0472">Membrane</keyword>
<evidence type="ECO:0000256" key="11">
    <source>
        <dbReference type="RuleBase" id="RU003762"/>
    </source>
</evidence>
<feature type="signal peptide" evidence="11">
    <location>
        <begin position="1"/>
        <end position="19"/>
    </location>
</feature>
<feature type="chain" id="PRO_5001422755" evidence="11">
    <location>
        <begin position="20"/>
        <end position="945"/>
    </location>
</feature>
<dbReference type="InterPro" id="IPR013519">
    <property type="entry name" value="Int_alpha_beta-p"/>
</dbReference>
<keyword evidence="4" id="KW-0677">Repeat</keyword>
<dbReference type="PROSITE" id="PS00242">
    <property type="entry name" value="INTEGRIN_ALPHA"/>
    <property type="match status" value="1"/>
</dbReference>
<dbReference type="Gene3D" id="2.60.40.1510">
    <property type="entry name" value="ntegrin, alpha v. Chain A, domain 3"/>
    <property type="match status" value="1"/>
</dbReference>
<dbReference type="Gene3D" id="1.20.5.930">
    <property type="entry name" value="Bicelle-embedded integrin alpha(iib) transmembrane segment"/>
    <property type="match status" value="1"/>
</dbReference>
<dbReference type="AlphaFoldDB" id="A0A076JQH6"/>
<dbReference type="PANTHER" id="PTHR23220:SF83">
    <property type="entry name" value="INTEGRIN ALPHA-PS3-RELATED"/>
    <property type="match status" value="1"/>
</dbReference>
<dbReference type="PANTHER" id="PTHR23220">
    <property type="entry name" value="INTEGRIN ALPHA"/>
    <property type="match status" value="1"/>
</dbReference>
<feature type="repeat" description="FG-GAP" evidence="10">
    <location>
        <begin position="27"/>
        <end position="84"/>
    </location>
</feature>
<keyword evidence="3 11" id="KW-0732">Signal</keyword>
<name>A0A076JQH6_BOMMO</name>
<reference evidence="12" key="2">
    <citation type="journal article" date="2014" name="Gene">
        <title>Characterization and identification of the integrin family in silkworm, Bombyx mori.</title>
        <authorList>
            <person name="Zhang K."/>
            <person name="Xu M."/>
            <person name="Su J."/>
            <person name="Yu S."/>
            <person name="Sun Z."/>
            <person name="Li Y."/>
            <person name="Zhang W."/>
            <person name="Hou J."/>
            <person name="Shang L."/>
            <person name="Cui H."/>
        </authorList>
    </citation>
    <scope>NUCLEOTIDE SEQUENCE</scope>
</reference>
<dbReference type="EnsemblMetazoa" id="NM_001309611.1">
    <property type="protein sequence ID" value="NP_001296540.1"/>
    <property type="gene ID" value="LOC101746113"/>
</dbReference>
<feature type="repeat" description="FG-GAP" evidence="10">
    <location>
        <begin position="300"/>
        <end position="364"/>
    </location>
</feature>
<evidence type="ECO:0000313" key="13">
    <source>
        <dbReference type="EnsemblMetazoa" id="NP_001296540.1"/>
    </source>
</evidence>
<dbReference type="SUPFAM" id="SSF69179">
    <property type="entry name" value="Integrin domains"/>
    <property type="match status" value="2"/>
</dbReference>
<dbReference type="SMART" id="SM00191">
    <property type="entry name" value="Int_alpha"/>
    <property type="match status" value="6"/>
</dbReference>
<keyword evidence="6 11" id="KW-0401">Integrin</keyword>
<feature type="transmembrane region" description="Helical" evidence="11">
    <location>
        <begin position="878"/>
        <end position="900"/>
    </location>
</feature>
<dbReference type="GO" id="GO:0033627">
    <property type="term" value="P:cell adhesion mediated by integrin"/>
    <property type="evidence" value="ECO:0007669"/>
    <property type="project" value="TreeGrafter"/>
</dbReference>
<evidence type="ECO:0000256" key="1">
    <source>
        <dbReference type="ARBA" id="ARBA00004479"/>
    </source>
</evidence>
<reference evidence="13" key="3">
    <citation type="submission" date="2022-06" db="UniProtKB">
        <authorList>
            <consortium name="EnsemblMetazoa"/>
        </authorList>
    </citation>
    <scope>IDENTIFICATION</scope>
    <source>
        <strain evidence="13">p50T (Dazao)</strain>
    </source>
</reference>
<dbReference type="KEGG" id="bmor:101746113"/>
<dbReference type="GO" id="GO:0007157">
    <property type="term" value="P:heterophilic cell-cell adhesion via plasma membrane cell adhesion molecules"/>
    <property type="evidence" value="ECO:0007669"/>
    <property type="project" value="UniProtKB-ARBA"/>
</dbReference>
<keyword evidence="11" id="KW-1133">Transmembrane helix</keyword>
<protein>
    <submittedName>
        <fullName evidence="12">Integrin alpha3</fullName>
    </submittedName>
</protein>
<evidence type="ECO:0000256" key="8">
    <source>
        <dbReference type="ARBA" id="ARBA00023170"/>
    </source>
</evidence>
<keyword evidence="14" id="KW-1185">Reference proteome</keyword>
<dbReference type="GO" id="GO:0005178">
    <property type="term" value="F:integrin binding"/>
    <property type="evidence" value="ECO:0007669"/>
    <property type="project" value="TreeGrafter"/>
</dbReference>
<dbReference type="SUPFAM" id="SSF69318">
    <property type="entry name" value="Integrin alpha N-terminal domain"/>
    <property type="match status" value="1"/>
</dbReference>
<comment type="similarity">
    <text evidence="2 11">Belongs to the integrin alpha chain family.</text>
</comment>
<dbReference type="GO" id="GO:0009897">
    <property type="term" value="C:external side of plasma membrane"/>
    <property type="evidence" value="ECO:0007669"/>
    <property type="project" value="TreeGrafter"/>
</dbReference>
<dbReference type="EMBL" id="KJ511850">
    <property type="protein sequence ID" value="AII79409.1"/>
    <property type="molecule type" value="mRNA"/>
</dbReference>
<proteinExistence type="evidence at transcript level"/>
<dbReference type="InterPro" id="IPR013517">
    <property type="entry name" value="FG-GAP"/>
</dbReference>
<evidence type="ECO:0000256" key="4">
    <source>
        <dbReference type="ARBA" id="ARBA00022737"/>
    </source>
</evidence>
<gene>
    <name evidence="13" type="primary">101746113</name>
</gene>
<dbReference type="InterPro" id="IPR000413">
    <property type="entry name" value="Integrin_alpha"/>
</dbReference>
<dbReference type="InterPro" id="IPR018184">
    <property type="entry name" value="Integrin_alpha_C_CS"/>
</dbReference>
<evidence type="ECO:0000256" key="3">
    <source>
        <dbReference type="ARBA" id="ARBA00022729"/>
    </source>
</evidence>
<keyword evidence="11" id="KW-0812">Transmembrane</keyword>
<evidence type="ECO:0000313" key="14">
    <source>
        <dbReference type="Proteomes" id="UP000005204"/>
    </source>
</evidence>
<dbReference type="OrthoDB" id="5317514at2759"/>
<evidence type="ECO:0000256" key="10">
    <source>
        <dbReference type="PROSITE-ProRule" id="PRU00803"/>
    </source>
</evidence>
<evidence type="ECO:0000256" key="6">
    <source>
        <dbReference type="ARBA" id="ARBA00023037"/>
    </source>
</evidence>
<dbReference type="Pfam" id="PF01839">
    <property type="entry name" value="FG-GAP"/>
    <property type="match status" value="2"/>
</dbReference>
<keyword evidence="5 11" id="KW-0130">Cell adhesion</keyword>
<dbReference type="InterPro" id="IPR032695">
    <property type="entry name" value="Integrin_dom_sf"/>
</dbReference>
<evidence type="ECO:0000256" key="2">
    <source>
        <dbReference type="ARBA" id="ARBA00008054"/>
    </source>
</evidence>
<dbReference type="InterPro" id="IPR028994">
    <property type="entry name" value="Integrin_alpha_N"/>
</dbReference>
<keyword evidence="8 11" id="KW-0675">Receptor</keyword>
<dbReference type="PRINTS" id="PR01185">
    <property type="entry name" value="INTEGRINA"/>
</dbReference>
<evidence type="ECO:0000313" key="12">
    <source>
        <dbReference type="EMBL" id="AII79409.1"/>
    </source>
</evidence>
<evidence type="ECO:0000256" key="9">
    <source>
        <dbReference type="ARBA" id="ARBA00023180"/>
    </source>
</evidence>
<accession>A0A076JQH6</accession>